<keyword evidence="3" id="KW-1185">Reference proteome</keyword>
<evidence type="ECO:0000313" key="3">
    <source>
        <dbReference type="Proteomes" id="UP000008553"/>
    </source>
</evidence>
<accession>Q7RBC8</accession>
<dbReference type="InParanoid" id="Q7RBC8"/>
<sequence length="32" mass="3996">SFLKYINRHIQNNLLMISFFFIFFILSLKHCF</sequence>
<comment type="caution">
    <text evidence="2">The sequence shown here is derived from an EMBL/GenBank/DDBJ whole genome shotgun (WGS) entry which is preliminary data.</text>
</comment>
<keyword evidence="1" id="KW-1133">Transmembrane helix</keyword>
<organism evidence="2 3">
    <name type="scientific">Plasmodium yoelii yoelii</name>
    <dbReference type="NCBI Taxonomy" id="73239"/>
    <lineage>
        <taxon>Eukaryota</taxon>
        <taxon>Sar</taxon>
        <taxon>Alveolata</taxon>
        <taxon>Apicomplexa</taxon>
        <taxon>Aconoidasida</taxon>
        <taxon>Haemosporida</taxon>
        <taxon>Plasmodiidae</taxon>
        <taxon>Plasmodium</taxon>
        <taxon>Plasmodium (Vinckeia)</taxon>
    </lineage>
</organism>
<dbReference type="PaxDb" id="73239-Q7RBC8"/>
<name>Q7RBC8_PLAYO</name>
<proteinExistence type="predicted"/>
<gene>
    <name evidence="2" type="ORF">PY06216</name>
</gene>
<keyword evidence="1" id="KW-0812">Transmembrane</keyword>
<feature type="non-terminal residue" evidence="2">
    <location>
        <position position="1"/>
    </location>
</feature>
<protein>
    <submittedName>
        <fullName evidence="2">Uncharacterized protein</fullName>
    </submittedName>
</protein>
<dbReference type="EMBL" id="AABL01002078">
    <property type="protein sequence ID" value="EAA18383.1"/>
    <property type="molecule type" value="Genomic_DNA"/>
</dbReference>
<evidence type="ECO:0000256" key="1">
    <source>
        <dbReference type="SAM" id="Phobius"/>
    </source>
</evidence>
<reference evidence="2 3" key="1">
    <citation type="journal article" date="2002" name="Nature">
        <title>Genome sequence and comparative analysis of the model rodent malaria parasite Plasmodium yoelii yoelii.</title>
        <authorList>
            <person name="Carlton J.M."/>
            <person name="Angiuoli S.V."/>
            <person name="Suh B.B."/>
            <person name="Kooij T.W."/>
            <person name="Pertea M."/>
            <person name="Silva J.C."/>
            <person name="Ermolaeva M.D."/>
            <person name="Allen J.E."/>
            <person name="Selengut J.D."/>
            <person name="Koo H.L."/>
            <person name="Peterson J.D."/>
            <person name="Pop M."/>
            <person name="Kosack D.S."/>
            <person name="Shumway M.F."/>
            <person name="Bidwell S.L."/>
            <person name="Shallom S.J."/>
            <person name="van Aken S.E."/>
            <person name="Riedmuller S.B."/>
            <person name="Feldblyum T.V."/>
            <person name="Cho J.K."/>
            <person name="Quackenbush J."/>
            <person name="Sedegah M."/>
            <person name="Shoaibi A."/>
            <person name="Cummings L.M."/>
            <person name="Florens L."/>
            <person name="Yates J.R."/>
            <person name="Raine J.D."/>
            <person name="Sinden R.E."/>
            <person name="Harris M.A."/>
            <person name="Cunningham D.A."/>
            <person name="Preiser P.R."/>
            <person name="Bergman L.W."/>
            <person name="Vaidya A.B."/>
            <person name="van Lin L.H."/>
            <person name="Janse C.J."/>
            <person name="Waters A.P."/>
            <person name="Smith H.O."/>
            <person name="White O.R."/>
            <person name="Salzberg S.L."/>
            <person name="Venter J.C."/>
            <person name="Fraser C.M."/>
            <person name="Hoffman S.L."/>
            <person name="Gardner M.J."/>
            <person name="Carucci D.J."/>
        </authorList>
    </citation>
    <scope>NUCLEOTIDE SEQUENCE [LARGE SCALE GENOMIC DNA]</scope>
    <source>
        <strain evidence="2 3">17XNL</strain>
    </source>
</reference>
<keyword evidence="1" id="KW-0472">Membrane</keyword>
<feature type="transmembrane region" description="Helical" evidence="1">
    <location>
        <begin position="12"/>
        <end position="28"/>
    </location>
</feature>
<dbReference type="AlphaFoldDB" id="Q7RBC8"/>
<dbReference type="Proteomes" id="UP000008553">
    <property type="component" value="Unassembled WGS sequence"/>
</dbReference>
<evidence type="ECO:0000313" key="2">
    <source>
        <dbReference type="EMBL" id="EAA18383.1"/>
    </source>
</evidence>